<sequence length="88" mass="9772">MKNNVNMVKGVIKLTKPMILIQMATFIPYDDPMGLNRKIKMPIVALTYVSLFLAAAATFLHLFDFCAAASVIAIVGFLRSLFDRYSGI</sequence>
<name>A0ACC0CDV4_CATRO</name>
<keyword evidence="2" id="KW-1185">Reference proteome</keyword>
<accession>A0ACC0CDV4</accession>
<gene>
    <name evidence="1" type="ORF">M9H77_04250</name>
</gene>
<dbReference type="EMBL" id="CM044701">
    <property type="protein sequence ID" value="KAI5683022.1"/>
    <property type="molecule type" value="Genomic_DNA"/>
</dbReference>
<reference evidence="2" key="1">
    <citation type="journal article" date="2023" name="Nat. Plants">
        <title>Single-cell RNA sequencing provides a high-resolution roadmap for understanding the multicellular compartmentation of specialized metabolism.</title>
        <authorList>
            <person name="Sun S."/>
            <person name="Shen X."/>
            <person name="Li Y."/>
            <person name="Li Y."/>
            <person name="Wang S."/>
            <person name="Li R."/>
            <person name="Zhang H."/>
            <person name="Shen G."/>
            <person name="Guo B."/>
            <person name="Wei J."/>
            <person name="Xu J."/>
            <person name="St-Pierre B."/>
            <person name="Chen S."/>
            <person name="Sun C."/>
        </authorList>
    </citation>
    <scope>NUCLEOTIDE SEQUENCE [LARGE SCALE GENOMIC DNA]</scope>
</reference>
<comment type="caution">
    <text evidence="1">The sequence shown here is derived from an EMBL/GenBank/DDBJ whole genome shotgun (WGS) entry which is preliminary data.</text>
</comment>
<proteinExistence type="predicted"/>
<evidence type="ECO:0000313" key="1">
    <source>
        <dbReference type="EMBL" id="KAI5683022.1"/>
    </source>
</evidence>
<evidence type="ECO:0000313" key="2">
    <source>
        <dbReference type="Proteomes" id="UP001060085"/>
    </source>
</evidence>
<dbReference type="Proteomes" id="UP001060085">
    <property type="component" value="Linkage Group LG01"/>
</dbReference>
<organism evidence="1 2">
    <name type="scientific">Catharanthus roseus</name>
    <name type="common">Madagascar periwinkle</name>
    <name type="synonym">Vinca rosea</name>
    <dbReference type="NCBI Taxonomy" id="4058"/>
    <lineage>
        <taxon>Eukaryota</taxon>
        <taxon>Viridiplantae</taxon>
        <taxon>Streptophyta</taxon>
        <taxon>Embryophyta</taxon>
        <taxon>Tracheophyta</taxon>
        <taxon>Spermatophyta</taxon>
        <taxon>Magnoliopsida</taxon>
        <taxon>eudicotyledons</taxon>
        <taxon>Gunneridae</taxon>
        <taxon>Pentapetalae</taxon>
        <taxon>asterids</taxon>
        <taxon>lamiids</taxon>
        <taxon>Gentianales</taxon>
        <taxon>Apocynaceae</taxon>
        <taxon>Rauvolfioideae</taxon>
        <taxon>Vinceae</taxon>
        <taxon>Catharanthinae</taxon>
        <taxon>Catharanthus</taxon>
    </lineage>
</organism>
<protein>
    <submittedName>
        <fullName evidence="1">Uncharacterized protein</fullName>
    </submittedName>
</protein>